<accession>A0ABV8PYV4</accession>
<evidence type="ECO:0000259" key="2">
    <source>
        <dbReference type="Pfam" id="PF13369"/>
    </source>
</evidence>
<feature type="domain" description="Protein SirB1 N-terminal" evidence="2">
    <location>
        <begin position="103"/>
        <end position="262"/>
    </location>
</feature>
<gene>
    <name evidence="3" type="ORF">ACFOW1_10450</name>
</gene>
<proteinExistence type="inferred from homology"/>
<comment type="caution">
    <text evidence="3">The sequence shown here is derived from an EMBL/GenBank/DDBJ whole genome shotgun (WGS) entry which is preliminary data.</text>
</comment>
<evidence type="ECO:0000313" key="3">
    <source>
        <dbReference type="EMBL" id="MFC4232313.1"/>
    </source>
</evidence>
<dbReference type="RefSeq" id="WP_379014115.1">
    <property type="nucleotide sequence ID" value="NZ_JBHSDC010000022.1"/>
</dbReference>
<dbReference type="EMBL" id="JBHSDC010000022">
    <property type="protein sequence ID" value="MFC4232313.1"/>
    <property type="molecule type" value="Genomic_DNA"/>
</dbReference>
<sequence length="290" mass="33655">MQQTKELNALFTLIDDPDVEVYSHVSERIVDFGKAIIPNLENLWENTLSEEVQDRIANLIHRLHFTDLKHDLIEWRDSGQHDLLFGALLIAKYQYPDLQTTPVLQEIEKIRRNVWLELNSYLTPLEQANVLSSIMYNYYSLKGGEVSYNKPDEFFVNKVLATKQGNAITNGIIYQVMCELLDINARVINIPKQFIVAFFQDDYDESTYIGHPQNKILFFVDATTGQAHSHNDIENYFKRIGATPIKAHYKPISHKRSLQILLEELSKCYHLPSNETMRNELQELVELLDA</sequence>
<dbReference type="InterPro" id="IPR032698">
    <property type="entry name" value="SirB1_N"/>
</dbReference>
<evidence type="ECO:0000313" key="4">
    <source>
        <dbReference type="Proteomes" id="UP001595906"/>
    </source>
</evidence>
<name>A0ABV8PYV4_9BACT</name>
<dbReference type="Proteomes" id="UP001595906">
    <property type="component" value="Unassembled WGS sequence"/>
</dbReference>
<protein>
    <submittedName>
        <fullName evidence="3">Transglutaminase family protein</fullName>
    </submittedName>
</protein>
<evidence type="ECO:0000256" key="1">
    <source>
        <dbReference type="ARBA" id="ARBA00007100"/>
    </source>
</evidence>
<comment type="similarity">
    <text evidence="1">Belongs to the UPF0162 family.</text>
</comment>
<organism evidence="3 4">
    <name type="scientific">Parasediminibacterium paludis</name>
    <dbReference type="NCBI Taxonomy" id="908966"/>
    <lineage>
        <taxon>Bacteria</taxon>
        <taxon>Pseudomonadati</taxon>
        <taxon>Bacteroidota</taxon>
        <taxon>Chitinophagia</taxon>
        <taxon>Chitinophagales</taxon>
        <taxon>Chitinophagaceae</taxon>
        <taxon>Parasediminibacterium</taxon>
    </lineage>
</organism>
<reference evidence="4" key="1">
    <citation type="journal article" date="2019" name="Int. J. Syst. Evol. Microbiol.">
        <title>The Global Catalogue of Microorganisms (GCM) 10K type strain sequencing project: providing services to taxonomists for standard genome sequencing and annotation.</title>
        <authorList>
            <consortium name="The Broad Institute Genomics Platform"/>
            <consortium name="The Broad Institute Genome Sequencing Center for Infectious Disease"/>
            <person name="Wu L."/>
            <person name="Ma J."/>
        </authorList>
    </citation>
    <scope>NUCLEOTIDE SEQUENCE [LARGE SCALE GENOMIC DNA]</scope>
    <source>
        <strain evidence="4">CECT 8010</strain>
    </source>
</reference>
<dbReference type="Pfam" id="PF13369">
    <property type="entry name" value="Transglut_core2"/>
    <property type="match status" value="1"/>
</dbReference>
<keyword evidence="4" id="KW-1185">Reference proteome</keyword>